<protein>
    <submittedName>
        <fullName evidence="1">Uncharacterized protein</fullName>
    </submittedName>
</protein>
<dbReference type="EMBL" id="MCGO01000030">
    <property type="protein sequence ID" value="ORY41912.1"/>
    <property type="molecule type" value="Genomic_DNA"/>
</dbReference>
<evidence type="ECO:0000313" key="2">
    <source>
        <dbReference type="Proteomes" id="UP000193642"/>
    </source>
</evidence>
<dbReference type="OrthoDB" id="10375380at2759"/>
<sequence>MSTSFKFPSILCFSRIAHDEYEAGSISIHQDAVPDPIYALTSFSQTPVIFEAYKGPLRVYSGSSPGCVLVPQSEDGDTQVVHSAIKLPAFKTDRKKQRFEFLIDMDLGSVKLVTHEFDTLHPFEDKQSRTKASFPWKGMEFRWRQVEDSEFFLEMIEAQTSANSWHTVAKATVSKSNFLFNEINQDNTIETPDFATITFVDRVEGLWKNQAEDDVKLFVVTYFQMLLGDILNKDGRLASIMLTRNRNALKEWVSPLARFQLGMYVFGSRKHFGPQKMTAAAGNVYSGRG</sequence>
<evidence type="ECO:0000313" key="1">
    <source>
        <dbReference type="EMBL" id="ORY41912.1"/>
    </source>
</evidence>
<gene>
    <name evidence="1" type="ORF">BCR33DRAFT_786643</name>
</gene>
<reference evidence="1 2" key="1">
    <citation type="submission" date="2016-07" db="EMBL/GenBank/DDBJ databases">
        <title>Pervasive Adenine N6-methylation of Active Genes in Fungi.</title>
        <authorList>
            <consortium name="DOE Joint Genome Institute"/>
            <person name="Mondo S.J."/>
            <person name="Dannebaum R.O."/>
            <person name="Kuo R.C."/>
            <person name="Labutti K."/>
            <person name="Haridas S."/>
            <person name="Kuo A."/>
            <person name="Salamov A."/>
            <person name="Ahrendt S.R."/>
            <person name="Lipzen A."/>
            <person name="Sullivan W."/>
            <person name="Andreopoulos W.B."/>
            <person name="Clum A."/>
            <person name="Lindquist E."/>
            <person name="Daum C."/>
            <person name="Ramamoorthy G.K."/>
            <person name="Gryganskyi A."/>
            <person name="Culley D."/>
            <person name="Magnuson J.K."/>
            <person name="James T.Y."/>
            <person name="O'Malley M.A."/>
            <person name="Stajich J.E."/>
            <person name="Spatafora J.W."/>
            <person name="Visel A."/>
            <person name="Grigoriev I.V."/>
        </authorList>
    </citation>
    <scope>NUCLEOTIDE SEQUENCE [LARGE SCALE GENOMIC DNA]</scope>
    <source>
        <strain evidence="1 2">JEL800</strain>
    </source>
</reference>
<name>A0A1Y2C4E8_9FUNG</name>
<keyword evidence="2" id="KW-1185">Reference proteome</keyword>
<accession>A0A1Y2C4E8</accession>
<dbReference type="Proteomes" id="UP000193642">
    <property type="component" value="Unassembled WGS sequence"/>
</dbReference>
<dbReference type="AlphaFoldDB" id="A0A1Y2C4E8"/>
<proteinExistence type="predicted"/>
<comment type="caution">
    <text evidence="1">The sequence shown here is derived from an EMBL/GenBank/DDBJ whole genome shotgun (WGS) entry which is preliminary data.</text>
</comment>
<organism evidence="1 2">
    <name type="scientific">Rhizoclosmatium globosum</name>
    <dbReference type="NCBI Taxonomy" id="329046"/>
    <lineage>
        <taxon>Eukaryota</taxon>
        <taxon>Fungi</taxon>
        <taxon>Fungi incertae sedis</taxon>
        <taxon>Chytridiomycota</taxon>
        <taxon>Chytridiomycota incertae sedis</taxon>
        <taxon>Chytridiomycetes</taxon>
        <taxon>Chytridiales</taxon>
        <taxon>Chytriomycetaceae</taxon>
        <taxon>Rhizoclosmatium</taxon>
    </lineage>
</organism>